<protein>
    <submittedName>
        <fullName evidence="2">Uncharacterized protein</fullName>
    </submittedName>
</protein>
<dbReference type="HOGENOM" id="CLU_096783_0_0_14"/>
<dbReference type="Proteomes" id="UP000008637">
    <property type="component" value="Chromosome"/>
</dbReference>
<dbReference type="AlphaFoldDB" id="E8ZGR2"/>
<accession>E8ZGR2</accession>
<keyword evidence="3" id="KW-1185">Reference proteome</keyword>
<sequence>MAATMSKTLLTTAGAMGAAGTGVGGYFLLSNNKVDESLLIRSKYKVSMLSKSGDESLWDKKYEAIKNSSPHNPTLKKAVAKSSGTDKNDEEAKKLLKQGCFEIYESSYEDANNLSDFKNYCAKTNKDISKVTSWNTDTAENNTNNKWDKALESLKSHTVETKGKLDPVLEKLKTELTGNTPFSTEIRSRFKSWCESTNKGLFEGEESTSFKNREDFCKEIT</sequence>
<evidence type="ECO:0000313" key="3">
    <source>
        <dbReference type="Proteomes" id="UP000008637"/>
    </source>
</evidence>
<evidence type="ECO:0000256" key="1">
    <source>
        <dbReference type="SAM" id="MobiDB-lite"/>
    </source>
</evidence>
<dbReference type="EMBL" id="FR773153">
    <property type="protein sequence ID" value="CBY92333.1"/>
    <property type="molecule type" value="Genomic_DNA"/>
</dbReference>
<reference evidence="2 3" key="1">
    <citation type="journal article" date="2011" name="J. Bacteriol.">
        <title>Complete genome sequence of Mycoplasma haemofelis, a hemotropic mycoplasma.</title>
        <authorList>
            <person name="Barker E.N."/>
            <person name="Helps C.R."/>
            <person name="Peters I.R."/>
            <person name="Darby A.C."/>
            <person name="Radford A.D."/>
            <person name="Tasker S."/>
        </authorList>
    </citation>
    <scope>NUCLEOTIDE SEQUENCE [LARGE SCALE GENOMIC DNA]</scope>
    <source>
        <strain evidence="2 3">Langford 1</strain>
    </source>
</reference>
<dbReference type="OrthoDB" id="9824739at2"/>
<feature type="region of interest" description="Disordered" evidence="1">
    <location>
        <begin position="69"/>
        <end position="90"/>
    </location>
</feature>
<evidence type="ECO:0000313" key="2">
    <source>
        <dbReference type="EMBL" id="CBY92333.1"/>
    </source>
</evidence>
<organism evidence="2 3">
    <name type="scientific">Mycoplasma haemofelis (strain Langford 1)</name>
    <name type="common">Haemobartonella felis</name>
    <dbReference type="NCBI Taxonomy" id="941640"/>
    <lineage>
        <taxon>Bacteria</taxon>
        <taxon>Bacillati</taxon>
        <taxon>Mycoplasmatota</taxon>
        <taxon>Mollicutes</taxon>
        <taxon>Mycoplasmataceae</taxon>
        <taxon>Mycoplasma</taxon>
    </lineage>
</organism>
<name>E8ZGR2_MYCHL</name>
<gene>
    <name evidence="2" type="ordered locus">HF1_03250</name>
</gene>
<dbReference type="KEGG" id="mha:HF1_03250"/>
<proteinExistence type="predicted"/>